<dbReference type="EMBL" id="LCHM01000065">
    <property type="protein sequence ID" value="KKT34815.1"/>
    <property type="molecule type" value="Genomic_DNA"/>
</dbReference>
<evidence type="ECO:0000313" key="2">
    <source>
        <dbReference type="Proteomes" id="UP000034617"/>
    </source>
</evidence>
<sequence length="94" mass="10531">MSPFHLLVILAGLFLIVFLILELLSPATFRQNTKVFAACQVKPITIYAIPYADSVTMYADEDCFVVLPTIDTLPFTIGATTYYQLPASITYYKL</sequence>
<name>A0A0G1GJS5_9BACT</name>
<gene>
    <name evidence="1" type="ORF">UW22_C0065G0012</name>
</gene>
<comment type="caution">
    <text evidence="1">The sequence shown here is derived from an EMBL/GenBank/DDBJ whole genome shotgun (WGS) entry which is preliminary data.</text>
</comment>
<dbReference type="AlphaFoldDB" id="A0A0G1GJS5"/>
<reference evidence="1 2" key="1">
    <citation type="journal article" date="2015" name="Nature">
        <title>rRNA introns, odd ribosomes, and small enigmatic genomes across a large radiation of phyla.</title>
        <authorList>
            <person name="Brown C.T."/>
            <person name="Hug L.A."/>
            <person name="Thomas B.C."/>
            <person name="Sharon I."/>
            <person name="Castelle C.J."/>
            <person name="Singh A."/>
            <person name="Wilkins M.J."/>
            <person name="Williams K.H."/>
            <person name="Banfield J.F."/>
        </authorList>
    </citation>
    <scope>NUCLEOTIDE SEQUENCE [LARGE SCALE GENOMIC DNA]</scope>
</reference>
<accession>A0A0G1GJS5</accession>
<protein>
    <submittedName>
        <fullName evidence="1">Uncharacterized protein</fullName>
    </submittedName>
</protein>
<organism evidence="1 2">
    <name type="scientific">Candidatus Gottesmanbacteria bacterium GW2011_GWB1_44_11c</name>
    <dbReference type="NCBI Taxonomy" id="1618447"/>
    <lineage>
        <taxon>Bacteria</taxon>
        <taxon>Candidatus Gottesmaniibacteriota</taxon>
    </lineage>
</organism>
<dbReference type="Proteomes" id="UP000034617">
    <property type="component" value="Unassembled WGS sequence"/>
</dbReference>
<proteinExistence type="predicted"/>
<evidence type="ECO:0000313" key="1">
    <source>
        <dbReference type="EMBL" id="KKT34815.1"/>
    </source>
</evidence>